<feature type="region of interest" description="Disordered" evidence="3">
    <location>
        <begin position="404"/>
        <end position="426"/>
    </location>
</feature>
<evidence type="ECO:0000256" key="2">
    <source>
        <dbReference type="ARBA" id="ARBA00022729"/>
    </source>
</evidence>
<name>A0A0F6RKG3_MICAE</name>
<keyword evidence="2" id="KW-0732">Signal</keyword>
<dbReference type="Pfam" id="PF13458">
    <property type="entry name" value="Peripla_BP_6"/>
    <property type="match status" value="1"/>
</dbReference>
<organism evidence="6 7">
    <name type="scientific">Microcystis aeruginosa NIES-2549</name>
    <dbReference type="NCBI Taxonomy" id="1641812"/>
    <lineage>
        <taxon>Bacteria</taxon>
        <taxon>Bacillati</taxon>
        <taxon>Cyanobacteriota</taxon>
        <taxon>Cyanophyceae</taxon>
        <taxon>Oscillatoriophycideae</taxon>
        <taxon>Chroococcales</taxon>
        <taxon>Microcystaceae</taxon>
        <taxon>Microcystis</taxon>
    </lineage>
</organism>
<keyword evidence="4" id="KW-0812">Transmembrane</keyword>
<gene>
    <name evidence="6" type="ORF">MYAER_1434</name>
</gene>
<feature type="transmembrane region" description="Helical" evidence="4">
    <location>
        <begin position="12"/>
        <end position="34"/>
    </location>
</feature>
<proteinExistence type="inferred from homology"/>
<dbReference type="Gene3D" id="3.40.50.2300">
    <property type="match status" value="2"/>
</dbReference>
<evidence type="ECO:0000313" key="7">
    <source>
        <dbReference type="Proteomes" id="UP000034103"/>
    </source>
</evidence>
<evidence type="ECO:0000256" key="3">
    <source>
        <dbReference type="SAM" id="MobiDB-lite"/>
    </source>
</evidence>
<dbReference type="EMBL" id="CP011304">
    <property type="protein sequence ID" value="AKE63790.1"/>
    <property type="molecule type" value="Genomic_DNA"/>
</dbReference>
<dbReference type="RefSeq" id="WP_046661553.1">
    <property type="nucleotide sequence ID" value="NZ_CP011304.1"/>
</dbReference>
<reference evidence="6 7" key="1">
    <citation type="journal article" date="2015" name="Genome Announc.">
        <title>Complete Genome Sequence of Microcystis aeruginosa NIES-2549, a Bloom-Forming Cyanobacterium from Lake Kasumigaura, Japan.</title>
        <authorList>
            <person name="Yamaguchi H."/>
            <person name="Suzuki S."/>
            <person name="Tanabe Y."/>
            <person name="Osana Y."/>
            <person name="Shimura Y."/>
            <person name="Ishida K."/>
            <person name="Kawachi M."/>
        </authorList>
    </citation>
    <scope>NUCLEOTIDE SEQUENCE [LARGE SCALE GENOMIC DNA]</scope>
    <source>
        <strain evidence="6 7">NIES-2549</strain>
    </source>
</reference>
<dbReference type="AlphaFoldDB" id="A0A0F6RKG3"/>
<feature type="domain" description="Leucine-binding protein" evidence="5">
    <location>
        <begin position="105"/>
        <end position="436"/>
    </location>
</feature>
<sequence>MTKTGKKAGLPPISYVLLGLIGWFLFPQILAIFAPKADNNPRISYGNHLLIKTNSNTTKESAIAAIAQGDHQEAEQLLQKSLAQHPNDPESVIYLSNLQTGSNPFKIAVIVPATTNPNVAQEILRGVASAQTQINQQGGINGRKLMVIVVNDDNQPQISKEVASELVKNPDIIAVIGHNASDASLAAAPIYEKGGLVMISPTSLANNLSGAGNYIFRLVASNGKITETLANYIVNTAKVQKIAFCYDSQAPDNISFKDELMANVAKKGGQIVPIVCDLSVPNFKADQALNQAISGGANGLFVVAHIDRLDPVFEVIRSNRQRLPLFSSPTLYNIRTLEDGGKNAQGLTLAAPWHPSVNQTFANLMQEQWRGPVSWRTATSFDATRVIIAGLRENTHRQGLQSQLRSGNFHQTGATGKISFDPNTGDRIGQPVLIQVRSTPSGEQFVALP</sequence>
<dbReference type="CDD" id="cd06268">
    <property type="entry name" value="PBP1_ABC_transporter_LIVBP-like"/>
    <property type="match status" value="1"/>
</dbReference>
<dbReference type="PANTHER" id="PTHR30483:SF6">
    <property type="entry name" value="PERIPLASMIC BINDING PROTEIN OF ABC TRANSPORTER FOR NATURAL AMINO ACIDS"/>
    <property type="match status" value="1"/>
</dbReference>
<evidence type="ECO:0000256" key="4">
    <source>
        <dbReference type="SAM" id="Phobius"/>
    </source>
</evidence>
<protein>
    <recommendedName>
        <fullName evidence="5">Leucine-binding protein domain-containing protein</fullName>
    </recommendedName>
</protein>
<evidence type="ECO:0000256" key="1">
    <source>
        <dbReference type="ARBA" id="ARBA00010062"/>
    </source>
</evidence>
<dbReference type="Proteomes" id="UP000034103">
    <property type="component" value="Chromosome"/>
</dbReference>
<dbReference type="HOGENOM" id="CLU_038795_0_0_3"/>
<dbReference type="InterPro" id="IPR028082">
    <property type="entry name" value="Peripla_BP_I"/>
</dbReference>
<keyword evidence="4" id="KW-1133">Transmembrane helix</keyword>
<dbReference type="PATRIC" id="fig|1641812.3.peg.1480"/>
<keyword evidence="4" id="KW-0472">Membrane</keyword>
<comment type="similarity">
    <text evidence="1">Belongs to the leucine-binding protein family.</text>
</comment>
<evidence type="ECO:0000259" key="5">
    <source>
        <dbReference type="Pfam" id="PF13458"/>
    </source>
</evidence>
<accession>A0A0F6RKG3</accession>
<dbReference type="InterPro" id="IPR028081">
    <property type="entry name" value="Leu-bd"/>
</dbReference>
<evidence type="ECO:0000313" key="6">
    <source>
        <dbReference type="EMBL" id="AKE63790.1"/>
    </source>
</evidence>
<feature type="compositionally biased region" description="Polar residues" evidence="3">
    <location>
        <begin position="404"/>
        <end position="414"/>
    </location>
</feature>
<dbReference type="InterPro" id="IPR051010">
    <property type="entry name" value="BCAA_transport"/>
</dbReference>
<dbReference type="PANTHER" id="PTHR30483">
    <property type="entry name" value="LEUCINE-SPECIFIC-BINDING PROTEIN"/>
    <property type="match status" value="1"/>
</dbReference>
<dbReference type="SUPFAM" id="SSF53822">
    <property type="entry name" value="Periplasmic binding protein-like I"/>
    <property type="match status" value="1"/>
</dbReference>